<keyword evidence="1" id="KW-0255">Endonuclease</keyword>
<organism evidence="1 2">
    <name type="scientific">Phormidium pseudopriestleyi FRX01</name>
    <dbReference type="NCBI Taxonomy" id="1759528"/>
    <lineage>
        <taxon>Bacteria</taxon>
        <taxon>Bacillati</taxon>
        <taxon>Cyanobacteriota</taxon>
        <taxon>Cyanophyceae</taxon>
        <taxon>Oscillatoriophycideae</taxon>
        <taxon>Oscillatoriales</taxon>
        <taxon>Oscillatoriaceae</taxon>
        <taxon>Phormidium</taxon>
    </lineage>
</organism>
<dbReference type="GO" id="GO:0004519">
    <property type="term" value="F:endonuclease activity"/>
    <property type="evidence" value="ECO:0007669"/>
    <property type="project" value="UniProtKB-KW"/>
</dbReference>
<dbReference type="Proteomes" id="UP000664844">
    <property type="component" value="Unassembled WGS sequence"/>
</dbReference>
<feature type="non-terminal residue" evidence="1">
    <location>
        <position position="1"/>
    </location>
</feature>
<protein>
    <submittedName>
        <fullName evidence="1">Uma2 family endonuclease</fullName>
    </submittedName>
</protein>
<gene>
    <name evidence="1" type="ORF">J0895_13340</name>
</gene>
<evidence type="ECO:0000313" key="1">
    <source>
        <dbReference type="EMBL" id="MBO0350078.1"/>
    </source>
</evidence>
<comment type="caution">
    <text evidence="1">The sequence shown here is derived from an EMBL/GenBank/DDBJ whole genome shotgun (WGS) entry which is preliminary data.</text>
</comment>
<sequence length="81" mass="9944">GENQRYQLESANEENRYWIPEMQLFLGVWQGQRENRPGYWLRWWDEAGNLLLWRTERIEQERQRAERLVAQLRAAGIEPEE</sequence>
<keyword evidence="1" id="KW-0378">Hydrolase</keyword>
<name>A0ABS3FTH2_9CYAN</name>
<keyword evidence="2" id="KW-1185">Reference proteome</keyword>
<keyword evidence="1" id="KW-0540">Nuclease</keyword>
<evidence type="ECO:0000313" key="2">
    <source>
        <dbReference type="Proteomes" id="UP000664844"/>
    </source>
</evidence>
<dbReference type="EMBL" id="JAFLQW010000355">
    <property type="protein sequence ID" value="MBO0350078.1"/>
    <property type="molecule type" value="Genomic_DNA"/>
</dbReference>
<reference evidence="1 2" key="1">
    <citation type="submission" date="2021-03" db="EMBL/GenBank/DDBJ databases">
        <title>Metabolic Capacity of the Antarctic Cyanobacterium Phormidium pseudopriestleyi that Sustains Oxygenic Photosynthesis in the Presence of Hydrogen Sulfide.</title>
        <authorList>
            <person name="Lumian J.E."/>
            <person name="Jungblut A.D."/>
            <person name="Dillon M.L."/>
            <person name="Hawes I."/>
            <person name="Doran P.T."/>
            <person name="Mackey T.J."/>
            <person name="Dick G.J."/>
            <person name="Grettenberger C.L."/>
            <person name="Sumner D.Y."/>
        </authorList>
    </citation>
    <scope>NUCLEOTIDE SEQUENCE [LARGE SCALE GENOMIC DNA]</scope>
    <source>
        <strain evidence="1 2">FRX01</strain>
    </source>
</reference>
<proteinExistence type="predicted"/>
<accession>A0ABS3FTH2</accession>